<dbReference type="OrthoDB" id="9812993at2"/>
<sequence length="180" mass="20995">MNKREEIIQLAISFIKKYSFQELSFGYLAEQLNITKAAIHYYFKNKTDLGIAICEHLEETFKQQQLYFEQHSELSAYQSLEKRIAFLSDGEICPAVSLQSDLNKYDEALQKKVIELAEVEYHTYVQILARKMDLEQAQILAQAHLASIKGARIYNRTLAIPFEQTILERVKKEINEVERT</sequence>
<accession>S0NII3</accession>
<dbReference type="SUPFAM" id="SSF46689">
    <property type="entry name" value="Homeodomain-like"/>
    <property type="match status" value="1"/>
</dbReference>
<dbReference type="GO" id="GO:0003677">
    <property type="term" value="F:DNA binding"/>
    <property type="evidence" value="ECO:0007669"/>
    <property type="project" value="UniProtKB-UniRule"/>
</dbReference>
<dbReference type="InterPro" id="IPR009057">
    <property type="entry name" value="Homeodomain-like_sf"/>
</dbReference>
<evidence type="ECO:0000259" key="3">
    <source>
        <dbReference type="PROSITE" id="PS50977"/>
    </source>
</evidence>
<keyword evidence="5" id="KW-1185">Reference proteome</keyword>
<gene>
    <name evidence="4" type="ORF">OMQ_01203</name>
</gene>
<reference evidence="4 5" key="1">
    <citation type="submission" date="2013-03" db="EMBL/GenBank/DDBJ databases">
        <title>The Genome Sequence of Enterococcus saccharolyticus ATCC_43076 (Illumina only assembly).</title>
        <authorList>
            <consortium name="The Broad Institute Genomics Platform"/>
            <consortium name="The Broad Institute Genome Sequencing Center for Infectious Disease"/>
            <person name="Earl A."/>
            <person name="Russ C."/>
            <person name="Gilmore M."/>
            <person name="Surin D."/>
            <person name="Walker B."/>
            <person name="Young S."/>
            <person name="Zeng Q."/>
            <person name="Gargeya S."/>
            <person name="Fitzgerald M."/>
            <person name="Haas B."/>
            <person name="Abouelleil A."/>
            <person name="Allen A.W."/>
            <person name="Alvarado L."/>
            <person name="Arachchi H.M."/>
            <person name="Berlin A.M."/>
            <person name="Chapman S.B."/>
            <person name="Gainer-Dewar J."/>
            <person name="Goldberg J."/>
            <person name="Griggs A."/>
            <person name="Gujja S."/>
            <person name="Hansen M."/>
            <person name="Howarth C."/>
            <person name="Imamovic A."/>
            <person name="Ireland A."/>
            <person name="Larimer J."/>
            <person name="McCowan C."/>
            <person name="Murphy C."/>
            <person name="Pearson M."/>
            <person name="Poon T.W."/>
            <person name="Priest M."/>
            <person name="Roberts A."/>
            <person name="Saif S."/>
            <person name="Shea T."/>
            <person name="Sisk P."/>
            <person name="Sykes S."/>
            <person name="Wortman J."/>
            <person name="Nusbaum C."/>
            <person name="Birren B."/>
        </authorList>
    </citation>
    <scope>NUCLEOTIDE SEQUENCE [LARGE SCALE GENOMIC DNA]</scope>
    <source>
        <strain evidence="4 5">ATCC 43076</strain>
    </source>
</reference>
<dbReference type="AlphaFoldDB" id="S0NII3"/>
<dbReference type="EMBL" id="AHYT01000004">
    <property type="protein sequence ID" value="EOT29251.1"/>
    <property type="molecule type" value="Genomic_DNA"/>
</dbReference>
<comment type="caution">
    <text evidence="4">The sequence shown here is derived from an EMBL/GenBank/DDBJ whole genome shotgun (WGS) entry which is preliminary data.</text>
</comment>
<dbReference type="STRING" id="41997.RV16_GL000866"/>
<name>S0NII3_9ENTE</name>
<dbReference type="Pfam" id="PF00440">
    <property type="entry name" value="TetR_N"/>
    <property type="match status" value="1"/>
</dbReference>
<feature type="DNA-binding region" description="H-T-H motif" evidence="2">
    <location>
        <begin position="24"/>
        <end position="43"/>
    </location>
</feature>
<keyword evidence="1 2" id="KW-0238">DNA-binding</keyword>
<evidence type="ECO:0000313" key="4">
    <source>
        <dbReference type="EMBL" id="EOT29251.1"/>
    </source>
</evidence>
<organism evidence="4 5">
    <name type="scientific">Enterococcus saccharolyticus subsp. saccharolyticus ATCC 43076</name>
    <dbReference type="NCBI Taxonomy" id="1139996"/>
    <lineage>
        <taxon>Bacteria</taxon>
        <taxon>Bacillati</taxon>
        <taxon>Bacillota</taxon>
        <taxon>Bacilli</taxon>
        <taxon>Lactobacillales</taxon>
        <taxon>Enterococcaceae</taxon>
        <taxon>Enterococcus</taxon>
    </lineage>
</organism>
<dbReference type="RefSeq" id="WP_016175000.1">
    <property type="nucleotide sequence ID" value="NZ_KE136389.1"/>
</dbReference>
<dbReference type="InterPro" id="IPR001647">
    <property type="entry name" value="HTH_TetR"/>
</dbReference>
<protein>
    <recommendedName>
        <fullName evidence="3">HTH tetR-type domain-containing protein</fullName>
    </recommendedName>
</protein>
<evidence type="ECO:0000313" key="5">
    <source>
        <dbReference type="Proteomes" id="UP000014136"/>
    </source>
</evidence>
<dbReference type="Gene3D" id="1.10.357.10">
    <property type="entry name" value="Tetracycline Repressor, domain 2"/>
    <property type="match status" value="1"/>
</dbReference>
<evidence type="ECO:0000256" key="1">
    <source>
        <dbReference type="ARBA" id="ARBA00023125"/>
    </source>
</evidence>
<proteinExistence type="predicted"/>
<dbReference type="PATRIC" id="fig|1139996.3.peg.1182"/>
<dbReference type="Proteomes" id="UP000014136">
    <property type="component" value="Unassembled WGS sequence"/>
</dbReference>
<dbReference type="PROSITE" id="PS50977">
    <property type="entry name" value="HTH_TETR_2"/>
    <property type="match status" value="1"/>
</dbReference>
<evidence type="ECO:0000256" key="2">
    <source>
        <dbReference type="PROSITE-ProRule" id="PRU00335"/>
    </source>
</evidence>
<feature type="domain" description="HTH tetR-type" evidence="3">
    <location>
        <begin position="1"/>
        <end position="61"/>
    </location>
</feature>
<dbReference type="HOGENOM" id="CLU_069356_28_4_9"/>
<dbReference type="eggNOG" id="COG1309">
    <property type="taxonomic scope" value="Bacteria"/>
</dbReference>